<dbReference type="OrthoDB" id="9815654at2"/>
<dbReference type="InterPro" id="IPR036388">
    <property type="entry name" value="WH-like_DNA-bd_sf"/>
</dbReference>
<dbReference type="InterPro" id="IPR008920">
    <property type="entry name" value="TF_FadR/GntR_C"/>
</dbReference>
<dbReference type="GO" id="GO:0003677">
    <property type="term" value="F:DNA binding"/>
    <property type="evidence" value="ECO:0007669"/>
    <property type="project" value="UniProtKB-KW"/>
</dbReference>
<keyword evidence="6" id="KW-1185">Reference proteome</keyword>
<dbReference type="Gene3D" id="1.20.120.530">
    <property type="entry name" value="GntR ligand-binding domain-like"/>
    <property type="match status" value="1"/>
</dbReference>
<name>A0A844HQD6_9RHOB</name>
<dbReference type="SMART" id="SM00895">
    <property type="entry name" value="FCD"/>
    <property type="match status" value="1"/>
</dbReference>
<keyword evidence="3" id="KW-0804">Transcription</keyword>
<dbReference type="PANTHER" id="PTHR43537">
    <property type="entry name" value="TRANSCRIPTIONAL REGULATOR, GNTR FAMILY"/>
    <property type="match status" value="1"/>
</dbReference>
<feature type="domain" description="HTH gntR-type" evidence="4">
    <location>
        <begin position="25"/>
        <end position="92"/>
    </location>
</feature>
<dbReference type="Gene3D" id="1.10.10.10">
    <property type="entry name" value="Winged helix-like DNA-binding domain superfamily/Winged helix DNA-binding domain"/>
    <property type="match status" value="1"/>
</dbReference>
<evidence type="ECO:0000256" key="1">
    <source>
        <dbReference type="ARBA" id="ARBA00023015"/>
    </source>
</evidence>
<dbReference type="PANTHER" id="PTHR43537:SF39">
    <property type="entry name" value="HTH-TYPE TRANSCRIPTIONAL REGULATOR MCBR"/>
    <property type="match status" value="1"/>
</dbReference>
<reference evidence="5 6" key="1">
    <citation type="submission" date="2019-11" db="EMBL/GenBank/DDBJ databases">
        <authorList>
            <person name="Dong K."/>
        </authorList>
    </citation>
    <scope>NUCLEOTIDE SEQUENCE [LARGE SCALE GENOMIC DNA]</scope>
    <source>
        <strain evidence="5 6">NBRC 112902</strain>
    </source>
</reference>
<dbReference type="GO" id="GO:0003700">
    <property type="term" value="F:DNA-binding transcription factor activity"/>
    <property type="evidence" value="ECO:0007669"/>
    <property type="project" value="InterPro"/>
</dbReference>
<dbReference type="InterPro" id="IPR000524">
    <property type="entry name" value="Tscrpt_reg_HTH_GntR"/>
</dbReference>
<dbReference type="InterPro" id="IPR036390">
    <property type="entry name" value="WH_DNA-bd_sf"/>
</dbReference>
<keyword evidence="2" id="KW-0238">DNA-binding</keyword>
<protein>
    <submittedName>
        <fullName evidence="5">FCD domain-containing protein</fullName>
    </submittedName>
</protein>
<dbReference type="Pfam" id="PF07729">
    <property type="entry name" value="FCD"/>
    <property type="match status" value="1"/>
</dbReference>
<gene>
    <name evidence="5" type="ORF">GL300_22925</name>
</gene>
<organism evidence="5 6">
    <name type="scientific">Paracoccus litorisediminis</name>
    <dbReference type="NCBI Taxonomy" id="2006130"/>
    <lineage>
        <taxon>Bacteria</taxon>
        <taxon>Pseudomonadati</taxon>
        <taxon>Pseudomonadota</taxon>
        <taxon>Alphaproteobacteria</taxon>
        <taxon>Rhodobacterales</taxon>
        <taxon>Paracoccaceae</taxon>
        <taxon>Paracoccus</taxon>
    </lineage>
</organism>
<proteinExistence type="predicted"/>
<sequence>MLRDCRKDRGGKMECCVQSDREAEAPLRMMVYRTLRHRLVTGTITPDQVLSSRGIARELGVSPMPVRDAIARLAAEGALEIRSKSSVVVPEMTQIRFEDLLFCRLRLEPAAASRSLPVISDDLIEEMHEIDRRMKLCLSSGEVETYMSSNYEFHFKLYSAQPAPTTMQMIETLWLQFGPLMRVVFERTAGRHPDEDRHPAILRALHLRDADAMCLALRAEIHDGMNLLPFKHNISPLI</sequence>
<evidence type="ECO:0000313" key="6">
    <source>
        <dbReference type="Proteomes" id="UP000449846"/>
    </source>
</evidence>
<evidence type="ECO:0000256" key="3">
    <source>
        <dbReference type="ARBA" id="ARBA00023163"/>
    </source>
</evidence>
<comment type="caution">
    <text evidence="5">The sequence shown here is derived from an EMBL/GenBank/DDBJ whole genome shotgun (WGS) entry which is preliminary data.</text>
</comment>
<dbReference type="PROSITE" id="PS50949">
    <property type="entry name" value="HTH_GNTR"/>
    <property type="match status" value="1"/>
</dbReference>
<dbReference type="EMBL" id="WMIG01000024">
    <property type="protein sequence ID" value="MTH62056.1"/>
    <property type="molecule type" value="Genomic_DNA"/>
</dbReference>
<accession>A0A844HQD6</accession>
<evidence type="ECO:0000256" key="2">
    <source>
        <dbReference type="ARBA" id="ARBA00023125"/>
    </source>
</evidence>
<dbReference type="Pfam" id="PF00392">
    <property type="entry name" value="GntR"/>
    <property type="match status" value="1"/>
</dbReference>
<dbReference type="SMART" id="SM00345">
    <property type="entry name" value="HTH_GNTR"/>
    <property type="match status" value="1"/>
</dbReference>
<keyword evidence="1" id="KW-0805">Transcription regulation</keyword>
<evidence type="ECO:0000313" key="5">
    <source>
        <dbReference type="EMBL" id="MTH62056.1"/>
    </source>
</evidence>
<dbReference type="InterPro" id="IPR011711">
    <property type="entry name" value="GntR_C"/>
</dbReference>
<evidence type="ECO:0000259" key="4">
    <source>
        <dbReference type="PROSITE" id="PS50949"/>
    </source>
</evidence>
<dbReference type="CDD" id="cd07377">
    <property type="entry name" value="WHTH_GntR"/>
    <property type="match status" value="1"/>
</dbReference>
<dbReference type="SUPFAM" id="SSF48008">
    <property type="entry name" value="GntR ligand-binding domain-like"/>
    <property type="match status" value="1"/>
</dbReference>
<dbReference type="AlphaFoldDB" id="A0A844HQD6"/>
<dbReference type="SUPFAM" id="SSF46785">
    <property type="entry name" value="Winged helix' DNA-binding domain"/>
    <property type="match status" value="1"/>
</dbReference>
<dbReference type="Proteomes" id="UP000449846">
    <property type="component" value="Unassembled WGS sequence"/>
</dbReference>